<dbReference type="GO" id="GO:0045271">
    <property type="term" value="C:respiratory chain complex I"/>
    <property type="evidence" value="ECO:0000318"/>
    <property type="project" value="GO_Central"/>
</dbReference>
<accession>B3RRM7</accession>
<dbReference type="STRING" id="10228.B3RRM7"/>
<dbReference type="PANTHER" id="PTHR12840:SF1">
    <property type="entry name" value="NADH DEHYDROGENASE [UBIQUINONE] 1 BETA SUBCOMPLEX SUBUNIT 8, MITOCHONDRIAL"/>
    <property type="match status" value="1"/>
</dbReference>
<evidence type="ECO:0000313" key="2">
    <source>
        <dbReference type="EMBL" id="EDV26896.1"/>
    </source>
</evidence>
<keyword evidence="1" id="KW-0472">Membrane</keyword>
<dbReference type="OrthoDB" id="2014058at2759"/>
<dbReference type="HOGENOM" id="CLU_100674_1_0_1"/>
<reference evidence="2 3" key="1">
    <citation type="journal article" date="2008" name="Nature">
        <title>The Trichoplax genome and the nature of placozoans.</title>
        <authorList>
            <person name="Srivastava M."/>
            <person name="Begovic E."/>
            <person name="Chapman J."/>
            <person name="Putnam N.H."/>
            <person name="Hellsten U."/>
            <person name="Kawashima T."/>
            <person name="Kuo A."/>
            <person name="Mitros T."/>
            <person name="Salamov A."/>
            <person name="Carpenter M.L."/>
            <person name="Signorovitch A.Y."/>
            <person name="Moreno M.A."/>
            <person name="Kamm K."/>
            <person name="Grimwood J."/>
            <person name="Schmutz J."/>
            <person name="Shapiro H."/>
            <person name="Grigoriev I.V."/>
            <person name="Buss L.W."/>
            <person name="Schierwater B."/>
            <person name="Dellaporta S.L."/>
            <person name="Rokhsar D.S."/>
        </authorList>
    </citation>
    <scope>NUCLEOTIDE SEQUENCE [LARGE SCALE GENOMIC DNA]</scope>
    <source>
        <strain evidence="2 3">Grell-BS-1999</strain>
    </source>
</reference>
<dbReference type="GO" id="GO:0005739">
    <property type="term" value="C:mitochondrion"/>
    <property type="evidence" value="ECO:0007669"/>
    <property type="project" value="InterPro"/>
</dbReference>
<feature type="transmembrane region" description="Helical" evidence="1">
    <location>
        <begin position="106"/>
        <end position="126"/>
    </location>
</feature>
<keyword evidence="3" id="KW-1185">Reference proteome</keyword>
<dbReference type="KEGG" id="tad:TRIADDRAFT_63737"/>
<evidence type="ECO:0000256" key="1">
    <source>
        <dbReference type="SAM" id="Phobius"/>
    </source>
</evidence>
<dbReference type="RefSeq" id="XP_002110892.1">
    <property type="nucleotide sequence ID" value="XM_002110856.1"/>
</dbReference>
<dbReference type="GeneID" id="6751590"/>
<proteinExistence type="predicted"/>
<keyword evidence="1" id="KW-0812">Transmembrane</keyword>
<dbReference type="CTD" id="6751590"/>
<dbReference type="EMBL" id="DS985243">
    <property type="protein sequence ID" value="EDV26896.1"/>
    <property type="molecule type" value="Genomic_DNA"/>
</dbReference>
<dbReference type="AlphaFoldDB" id="B3RRM7"/>
<sequence>MLPLRASLRQSASILRYMRGISPMVARSAPISSSIVNRRPKEYIAYDLESYPKVERISAQRLPPTGYWDEQDRRDKETPLHEDDDLLTMWMVDEVYQQDRYTVWQALGQLVLMLSLLGGVFAYAWWLNVPVTQRHAVPKRYPDLYLELGGDPKKLQEQKKEQ</sequence>
<dbReference type="PANTHER" id="PTHR12840">
    <property type="entry name" value="NADH-UBIQUINONE OXIDOREDUCTASE ASHI SUBUNIT"/>
    <property type="match status" value="1"/>
</dbReference>
<name>B3RRM7_TRIAD</name>
<dbReference type="Pfam" id="PF05821">
    <property type="entry name" value="NDUF_B8"/>
    <property type="match status" value="1"/>
</dbReference>
<evidence type="ECO:0000313" key="3">
    <source>
        <dbReference type="Proteomes" id="UP000009022"/>
    </source>
</evidence>
<dbReference type="Proteomes" id="UP000009022">
    <property type="component" value="Unassembled WGS sequence"/>
</dbReference>
<dbReference type="PhylomeDB" id="B3RRM7"/>
<evidence type="ECO:0008006" key="4">
    <source>
        <dbReference type="Google" id="ProtNLM"/>
    </source>
</evidence>
<keyword evidence="1" id="KW-1133">Transmembrane helix</keyword>
<dbReference type="InterPro" id="IPR008699">
    <property type="entry name" value="NDUFB8"/>
</dbReference>
<gene>
    <name evidence="2" type="ORF">TRIADDRAFT_63737</name>
</gene>
<protein>
    <recommendedName>
        <fullName evidence="4">NADH dehydrogenase [ubiquinone] 1 beta subcomplex subunit 8, mitochondrial</fullName>
    </recommendedName>
</protein>
<dbReference type="InParanoid" id="B3RRM7"/>
<dbReference type="OMA" id="SAATWWR"/>
<organism evidence="2 3">
    <name type="scientific">Trichoplax adhaerens</name>
    <name type="common">Trichoplax reptans</name>
    <dbReference type="NCBI Taxonomy" id="10228"/>
    <lineage>
        <taxon>Eukaryota</taxon>
        <taxon>Metazoa</taxon>
        <taxon>Placozoa</taxon>
        <taxon>Uniplacotomia</taxon>
        <taxon>Trichoplacea</taxon>
        <taxon>Trichoplacidae</taxon>
        <taxon>Trichoplax</taxon>
    </lineage>
</organism>